<organism evidence="2">
    <name type="scientific">uncultured delta proteobacterium</name>
    <dbReference type="NCBI Taxonomy" id="34034"/>
    <lineage>
        <taxon>Bacteria</taxon>
        <taxon>Deltaproteobacteria</taxon>
        <taxon>environmental samples</taxon>
    </lineage>
</organism>
<accession>A0A212JDC8</accession>
<dbReference type="EMBL" id="FLUQ01000001">
    <property type="protein sequence ID" value="SBV97454.1"/>
    <property type="molecule type" value="Genomic_DNA"/>
</dbReference>
<dbReference type="PROSITE" id="PS51819">
    <property type="entry name" value="VOC"/>
    <property type="match status" value="1"/>
</dbReference>
<protein>
    <submittedName>
        <fullName evidence="2">Putative lactoylglutathione lyase</fullName>
        <ecNumber evidence="2">4.4.1.5</ecNumber>
    </submittedName>
</protein>
<feature type="domain" description="VOC" evidence="1">
    <location>
        <begin position="4"/>
        <end position="124"/>
    </location>
</feature>
<keyword evidence="2" id="KW-0456">Lyase</keyword>
<reference evidence="2" key="1">
    <citation type="submission" date="2016-04" db="EMBL/GenBank/DDBJ databases">
        <authorList>
            <person name="Evans L.H."/>
            <person name="Alamgir A."/>
            <person name="Owens N."/>
            <person name="Weber N.D."/>
            <person name="Virtaneva K."/>
            <person name="Barbian K."/>
            <person name="Babar A."/>
            <person name="Rosenke K."/>
        </authorList>
    </citation>
    <scope>NUCLEOTIDE SEQUENCE</scope>
    <source>
        <strain evidence="2">86</strain>
    </source>
</reference>
<evidence type="ECO:0000259" key="1">
    <source>
        <dbReference type="PROSITE" id="PS51819"/>
    </source>
</evidence>
<sequence>MKTYLQHLHVFCRDLQPMIEFYEKVLGATFECFRQFGGADGAVLDLNSPTKIFLKKMPDCLPQGTVAYAGVNHPGVIVEDMDATLNAARNMPGAGVSCEPFMNGTLRCAFVTGPEGVIVEVMQQTA</sequence>
<name>A0A212JDC8_9DELT</name>
<dbReference type="InterPro" id="IPR037523">
    <property type="entry name" value="VOC_core"/>
</dbReference>
<dbReference type="AlphaFoldDB" id="A0A212JDC8"/>
<proteinExistence type="predicted"/>
<evidence type="ECO:0000313" key="2">
    <source>
        <dbReference type="EMBL" id="SBV97454.1"/>
    </source>
</evidence>
<dbReference type="EC" id="4.4.1.5" evidence="2"/>
<dbReference type="Gene3D" id="3.10.180.10">
    <property type="entry name" value="2,3-Dihydroxybiphenyl 1,2-Dioxygenase, domain 1"/>
    <property type="match status" value="1"/>
</dbReference>
<dbReference type="Pfam" id="PF00903">
    <property type="entry name" value="Glyoxalase"/>
    <property type="match status" value="1"/>
</dbReference>
<dbReference type="CDD" id="cd06587">
    <property type="entry name" value="VOC"/>
    <property type="match status" value="1"/>
</dbReference>
<dbReference type="SUPFAM" id="SSF54593">
    <property type="entry name" value="Glyoxalase/Bleomycin resistance protein/Dihydroxybiphenyl dioxygenase"/>
    <property type="match status" value="1"/>
</dbReference>
<dbReference type="InterPro" id="IPR004360">
    <property type="entry name" value="Glyas_Fos-R_dOase_dom"/>
</dbReference>
<dbReference type="InterPro" id="IPR029068">
    <property type="entry name" value="Glyas_Bleomycin-R_OHBP_Dase"/>
</dbReference>
<gene>
    <name evidence="2" type="ORF">KL86DPRO_11220</name>
</gene>
<dbReference type="GO" id="GO:0004462">
    <property type="term" value="F:lactoylglutathione lyase activity"/>
    <property type="evidence" value="ECO:0007669"/>
    <property type="project" value="UniProtKB-EC"/>
</dbReference>